<evidence type="ECO:0000256" key="5">
    <source>
        <dbReference type="ARBA" id="ARBA00022927"/>
    </source>
</evidence>
<dbReference type="RefSeq" id="XP_060282512.1">
    <property type="nucleotide sequence ID" value="XM_060431580.1"/>
</dbReference>
<dbReference type="InterPro" id="IPR009316">
    <property type="entry name" value="COG2"/>
</dbReference>
<dbReference type="PANTHER" id="PTHR12961">
    <property type="entry name" value="CONSERVED OLIGOMERIC GOLGI COMPLEX COMPONENT 2"/>
    <property type="match status" value="1"/>
</dbReference>
<evidence type="ECO:0000256" key="1">
    <source>
        <dbReference type="ARBA" id="ARBA00004395"/>
    </source>
</evidence>
<keyword evidence="7" id="KW-0472">Membrane</keyword>
<dbReference type="GeneID" id="85314767"/>
<evidence type="ECO:0000256" key="4">
    <source>
        <dbReference type="ARBA" id="ARBA00022448"/>
    </source>
</evidence>
<name>A0AAJ0BXH2_9PEZI</name>
<evidence type="ECO:0000256" key="9">
    <source>
        <dbReference type="SAM" id="MobiDB-lite"/>
    </source>
</evidence>
<keyword evidence="5" id="KW-0653">Protein transport</keyword>
<keyword evidence="6" id="KW-0333">Golgi apparatus</keyword>
<protein>
    <recommendedName>
        <fullName evidence="3">Conserved oligomeric Golgi complex subunit 2</fullName>
    </recommendedName>
    <alternativeName>
        <fullName evidence="8">Component of oligomeric Golgi complex 2</fullName>
    </alternativeName>
</protein>
<organism evidence="11 12">
    <name type="scientific">Phialemonium atrogriseum</name>
    <dbReference type="NCBI Taxonomy" id="1093897"/>
    <lineage>
        <taxon>Eukaryota</taxon>
        <taxon>Fungi</taxon>
        <taxon>Dikarya</taxon>
        <taxon>Ascomycota</taxon>
        <taxon>Pezizomycotina</taxon>
        <taxon>Sordariomycetes</taxon>
        <taxon>Sordariomycetidae</taxon>
        <taxon>Cephalothecales</taxon>
        <taxon>Cephalothecaceae</taxon>
        <taxon>Phialemonium</taxon>
    </lineage>
</organism>
<dbReference type="GO" id="GO:0007030">
    <property type="term" value="P:Golgi organization"/>
    <property type="evidence" value="ECO:0007669"/>
    <property type="project" value="InterPro"/>
</dbReference>
<feature type="domain" description="Conserved oligomeric Golgi complex subunit 2 N-terminal" evidence="10">
    <location>
        <begin position="74"/>
        <end position="149"/>
    </location>
</feature>
<dbReference type="EMBL" id="MU839012">
    <property type="protein sequence ID" value="KAK1766299.1"/>
    <property type="molecule type" value="Genomic_DNA"/>
</dbReference>
<dbReference type="GO" id="GO:0000139">
    <property type="term" value="C:Golgi membrane"/>
    <property type="evidence" value="ECO:0007669"/>
    <property type="project" value="UniProtKB-SubCell"/>
</dbReference>
<gene>
    <name evidence="11" type="ORF">QBC33DRAFT_589456</name>
</gene>
<proteinExistence type="inferred from homology"/>
<dbReference type="GO" id="GO:0015031">
    <property type="term" value="P:protein transport"/>
    <property type="evidence" value="ECO:0007669"/>
    <property type="project" value="UniProtKB-KW"/>
</dbReference>
<evidence type="ECO:0000256" key="8">
    <source>
        <dbReference type="ARBA" id="ARBA00031344"/>
    </source>
</evidence>
<feature type="compositionally biased region" description="Polar residues" evidence="9">
    <location>
        <begin position="11"/>
        <end position="29"/>
    </location>
</feature>
<sequence>MAHLTAPSLPSPTSRPGSSYSGINIASTPSSPPDHTDRRSRRYPPFSSSGSGSDSDSDSDSDSSPLPFPTALPRRDFLSADFDAAAYLSALHSGGPAARHQTLGDLRTELRERSAAASAELLSLVNANYAAFLGLGDGLRGGEDRVEGLRVALLGFRRAVAELLARVAERRKGVAALAGELARVRAAVELGRRMVELDDRVAVLEDRLAVGGYGAATRKAGVVGGGGEHDDGVWGEVESSDEEDDEEDDEDEDEDDGEGFGGSSPAKLTALVMDYLAAEELADAIGRDMPFVKKMDERTTKCRSTILLDLGTALREARKAGAKGHTRLVKLLGIYRVLDADVEAVRVLKGK</sequence>
<feature type="region of interest" description="Disordered" evidence="9">
    <location>
        <begin position="221"/>
        <end position="265"/>
    </location>
</feature>
<evidence type="ECO:0000256" key="7">
    <source>
        <dbReference type="ARBA" id="ARBA00023136"/>
    </source>
</evidence>
<comment type="caution">
    <text evidence="11">The sequence shown here is derived from an EMBL/GenBank/DDBJ whole genome shotgun (WGS) entry which is preliminary data.</text>
</comment>
<evidence type="ECO:0000313" key="11">
    <source>
        <dbReference type="EMBL" id="KAK1766299.1"/>
    </source>
</evidence>
<evidence type="ECO:0000256" key="6">
    <source>
        <dbReference type="ARBA" id="ARBA00023034"/>
    </source>
</evidence>
<keyword evidence="4" id="KW-0813">Transport</keyword>
<evidence type="ECO:0000313" key="12">
    <source>
        <dbReference type="Proteomes" id="UP001244011"/>
    </source>
</evidence>
<feature type="region of interest" description="Disordered" evidence="9">
    <location>
        <begin position="1"/>
        <end position="70"/>
    </location>
</feature>
<dbReference type="Pfam" id="PF06148">
    <property type="entry name" value="COG2_N"/>
    <property type="match status" value="1"/>
</dbReference>
<feature type="compositionally biased region" description="Acidic residues" evidence="9">
    <location>
        <begin position="238"/>
        <end position="258"/>
    </location>
</feature>
<evidence type="ECO:0000259" key="10">
    <source>
        <dbReference type="Pfam" id="PF06148"/>
    </source>
</evidence>
<dbReference type="GO" id="GO:0017119">
    <property type="term" value="C:Golgi transport complex"/>
    <property type="evidence" value="ECO:0007669"/>
    <property type="project" value="TreeGrafter"/>
</dbReference>
<dbReference type="PANTHER" id="PTHR12961:SF0">
    <property type="entry name" value="CONSERVED OLIGOMERIC GOLGI COMPLEX SUBUNIT 2"/>
    <property type="match status" value="1"/>
</dbReference>
<evidence type="ECO:0000256" key="3">
    <source>
        <dbReference type="ARBA" id="ARBA00020977"/>
    </source>
</evidence>
<dbReference type="Proteomes" id="UP001244011">
    <property type="component" value="Unassembled WGS sequence"/>
</dbReference>
<dbReference type="InterPro" id="IPR024602">
    <property type="entry name" value="COG_su2_N"/>
</dbReference>
<dbReference type="GO" id="GO:0006891">
    <property type="term" value="P:intra-Golgi vesicle-mediated transport"/>
    <property type="evidence" value="ECO:0007669"/>
    <property type="project" value="TreeGrafter"/>
</dbReference>
<accession>A0AAJ0BXH2</accession>
<keyword evidence="12" id="KW-1185">Reference proteome</keyword>
<comment type="similarity">
    <text evidence="2">Belongs to the COG2 family.</text>
</comment>
<comment type="subcellular location">
    <subcellularLocation>
        <location evidence="1">Golgi apparatus membrane</location>
        <topology evidence="1">Peripheral membrane protein</topology>
    </subcellularLocation>
</comment>
<dbReference type="AlphaFoldDB" id="A0AAJ0BXH2"/>
<reference evidence="11" key="1">
    <citation type="submission" date="2023-06" db="EMBL/GenBank/DDBJ databases">
        <title>Genome-scale phylogeny and comparative genomics of the fungal order Sordariales.</title>
        <authorList>
            <consortium name="Lawrence Berkeley National Laboratory"/>
            <person name="Hensen N."/>
            <person name="Bonometti L."/>
            <person name="Westerberg I."/>
            <person name="Brannstrom I.O."/>
            <person name="Guillou S."/>
            <person name="Cros-Aarteil S."/>
            <person name="Calhoun S."/>
            <person name="Haridas S."/>
            <person name="Kuo A."/>
            <person name="Mondo S."/>
            <person name="Pangilinan J."/>
            <person name="Riley R."/>
            <person name="Labutti K."/>
            <person name="Andreopoulos B."/>
            <person name="Lipzen A."/>
            <person name="Chen C."/>
            <person name="Yanf M."/>
            <person name="Daum C."/>
            <person name="Ng V."/>
            <person name="Clum A."/>
            <person name="Steindorff A."/>
            <person name="Ohm R."/>
            <person name="Martin F."/>
            <person name="Silar P."/>
            <person name="Natvig D."/>
            <person name="Lalanne C."/>
            <person name="Gautier V."/>
            <person name="Ament-Velasquez S.L."/>
            <person name="Kruys A."/>
            <person name="Hutchinson M.I."/>
            <person name="Powell A.J."/>
            <person name="Barry K."/>
            <person name="Miller A.N."/>
            <person name="Grigoriev I.V."/>
            <person name="Debuchy R."/>
            <person name="Gladieux P."/>
            <person name="Thoren M.H."/>
            <person name="Johannesson H."/>
        </authorList>
    </citation>
    <scope>NUCLEOTIDE SEQUENCE</scope>
    <source>
        <strain evidence="11">8032-3</strain>
    </source>
</reference>
<evidence type="ECO:0000256" key="2">
    <source>
        <dbReference type="ARBA" id="ARBA00007603"/>
    </source>
</evidence>